<dbReference type="GO" id="GO:0004674">
    <property type="term" value="F:protein serine/threonine kinase activity"/>
    <property type="evidence" value="ECO:0007669"/>
    <property type="project" value="UniProtKB-KW"/>
</dbReference>
<dbReference type="OrthoDB" id="635774at2759"/>
<feature type="compositionally biased region" description="Polar residues" evidence="9">
    <location>
        <begin position="48"/>
        <end position="69"/>
    </location>
</feature>
<evidence type="ECO:0000256" key="1">
    <source>
        <dbReference type="ARBA" id="ARBA00012513"/>
    </source>
</evidence>
<dbReference type="InterPro" id="IPR051681">
    <property type="entry name" value="Ser/Thr_Kinases-Pseudokinases"/>
</dbReference>
<keyword evidence="6" id="KW-0067">ATP-binding</keyword>
<dbReference type="PANTHER" id="PTHR44329">
    <property type="entry name" value="SERINE/THREONINE-PROTEIN KINASE TNNI3K-RELATED"/>
    <property type="match status" value="1"/>
</dbReference>
<evidence type="ECO:0000256" key="3">
    <source>
        <dbReference type="ARBA" id="ARBA00022679"/>
    </source>
</evidence>
<dbReference type="GeneID" id="9097580"/>
<evidence type="ECO:0000313" key="11">
    <source>
        <dbReference type="EMBL" id="EEH41816.1"/>
    </source>
</evidence>
<sequence length="1051" mass="117714">MAISFFDPLDPLTRPFSPIPGPTKVPSSKQSMWDRLGLSWLGKDSRRSVSPNSVNCNHQKPYNDNSDISSLSAKNNNINPPKSVLRNVRVSLPRLPTLKRRNSERYDRLYRNEAGRSRALSVDRRRPFSGHRNPSAPPVSTARLSVPDVRYHDKDLTFPSCVDTVSFHAPEHYESGTYKDATFSVNGEDLESMLEKELDNKWVLNLSMHFRDQSDREKFFITYAETPNRWRRVTVSCDYRNAELDSLEQDLKSLYYQRDKSARIYESIRDSICEIQFYDTVTNLKLETIDGRLHVHVTEDMNEIVPYPPSSTVAHLGLHFVRESELFLDTHLSGFAFQVKLNNKFYVKKEVPAPESVDEFLYEINALHALSGSQCVIELKAIVVDDNMMVVKGLLINFADQGALVDLFYENKGVRSIEWARRERWARQTIQGLAEIHEAGFVQGDFTISNIVIDDKDDAKIIDINRRGCPVGWEAPEFTKKLENNQKISMYIGVKSDLYQLGMTLWALATEEDDPGKQFRPFVIPTNLEIPDYYRHVVDICLSTRPQDRLSAKELLNLFPEHPPTMVSESVAVNVEPSPPDPMQAPRDSGFLDENLPRRIDVANDAGLISGPRPVPISEDVPLYDSHGEETTVDNHHVTTLASLNDVDLHLPFFESSDMGACFENPDIGVNGEAILAAPPSSVTLSSRVHGTVPLRMGTFVAPEVLTCIGWHAPCGTEVNSVQLAEPHLSGDLPTSQPCAEGDEPETYLDTAEVGEEAVLQVQVVDSETKTSEDTNREDLLGSSLPINPAYKDPPVSKDKNIGYSNRPSFDTSTLTKPTATDLSTCLPRDQDLQTAHFENLFLSNLSIDLTFKELSEPVQEDNLLLTSNLPINPAFKDHSELRQLVGYPPPHAKVNQNFDFFNATSQPPAVPEVQSSMPHVFLLSQLPVNQAFGTIAREVSYAPPQDSNDEPGSRSVPTKKFCPSGPEDGLNRTSCQTDFSEDLLKPELPINPAFQNLVGPRLLRGFSKHSPLEGNPEQLSYEIDRSVDLLMSQLPINPSFKDPVVPELPN</sequence>
<organism evidence="11 12">
    <name type="scientific">Paracoccidioides lutzii (strain ATCC MYA-826 / Pb01)</name>
    <name type="common">Paracoccidioides brasiliensis</name>
    <dbReference type="NCBI Taxonomy" id="502779"/>
    <lineage>
        <taxon>Eukaryota</taxon>
        <taxon>Fungi</taxon>
        <taxon>Dikarya</taxon>
        <taxon>Ascomycota</taxon>
        <taxon>Pezizomycotina</taxon>
        <taxon>Eurotiomycetes</taxon>
        <taxon>Eurotiomycetidae</taxon>
        <taxon>Onygenales</taxon>
        <taxon>Ajellomycetaceae</taxon>
        <taxon>Paracoccidioides</taxon>
    </lineage>
</organism>
<feature type="compositionally biased region" description="Basic and acidic residues" evidence="9">
    <location>
        <begin position="767"/>
        <end position="780"/>
    </location>
</feature>
<dbReference type="VEuPathDB" id="FungiDB:PAAG_03737"/>
<keyword evidence="3" id="KW-0808">Transferase</keyword>
<dbReference type="InterPro" id="IPR000719">
    <property type="entry name" value="Prot_kinase_dom"/>
</dbReference>
<dbReference type="eggNOG" id="KOG0199">
    <property type="taxonomic scope" value="Eukaryota"/>
</dbReference>
<dbReference type="Proteomes" id="UP000002059">
    <property type="component" value="Partially assembled WGS sequence"/>
</dbReference>
<evidence type="ECO:0000259" key="10">
    <source>
        <dbReference type="PROSITE" id="PS50011"/>
    </source>
</evidence>
<dbReference type="KEGG" id="pbl:PAAG_03737"/>
<comment type="catalytic activity">
    <reaction evidence="8">
        <text>L-seryl-[protein] + ATP = O-phospho-L-seryl-[protein] + ADP + H(+)</text>
        <dbReference type="Rhea" id="RHEA:17989"/>
        <dbReference type="Rhea" id="RHEA-COMP:9863"/>
        <dbReference type="Rhea" id="RHEA-COMP:11604"/>
        <dbReference type="ChEBI" id="CHEBI:15378"/>
        <dbReference type="ChEBI" id="CHEBI:29999"/>
        <dbReference type="ChEBI" id="CHEBI:30616"/>
        <dbReference type="ChEBI" id="CHEBI:83421"/>
        <dbReference type="ChEBI" id="CHEBI:456216"/>
        <dbReference type="EC" id="2.7.11.1"/>
    </reaction>
</comment>
<dbReference type="RefSeq" id="XP_002794144.1">
    <property type="nucleotide sequence ID" value="XM_002794098.1"/>
</dbReference>
<keyword evidence="5" id="KW-0418">Kinase</keyword>
<gene>
    <name evidence="11" type="ORF">PAAG_03737</name>
</gene>
<feature type="region of interest" description="Disordered" evidence="9">
    <location>
        <begin position="122"/>
        <end position="142"/>
    </location>
</feature>
<dbReference type="InterPro" id="IPR011009">
    <property type="entry name" value="Kinase-like_dom_sf"/>
</dbReference>
<feature type="region of interest" description="Disordered" evidence="9">
    <location>
        <begin position="766"/>
        <end position="818"/>
    </location>
</feature>
<feature type="compositionally biased region" description="Polar residues" evidence="9">
    <location>
        <begin position="803"/>
        <end position="818"/>
    </location>
</feature>
<evidence type="ECO:0000256" key="9">
    <source>
        <dbReference type="SAM" id="MobiDB-lite"/>
    </source>
</evidence>
<comment type="catalytic activity">
    <reaction evidence="7">
        <text>L-threonyl-[protein] + ATP = O-phospho-L-threonyl-[protein] + ADP + H(+)</text>
        <dbReference type="Rhea" id="RHEA:46608"/>
        <dbReference type="Rhea" id="RHEA-COMP:11060"/>
        <dbReference type="Rhea" id="RHEA-COMP:11605"/>
        <dbReference type="ChEBI" id="CHEBI:15378"/>
        <dbReference type="ChEBI" id="CHEBI:30013"/>
        <dbReference type="ChEBI" id="CHEBI:30616"/>
        <dbReference type="ChEBI" id="CHEBI:61977"/>
        <dbReference type="ChEBI" id="CHEBI:456216"/>
        <dbReference type="EC" id="2.7.11.1"/>
    </reaction>
</comment>
<dbReference type="SMART" id="SM00220">
    <property type="entry name" value="S_TKc"/>
    <property type="match status" value="1"/>
</dbReference>
<dbReference type="AlphaFoldDB" id="C1GYZ3"/>
<reference evidence="11 12" key="1">
    <citation type="journal article" date="2011" name="PLoS Genet.">
        <title>Comparative genomic analysis of human fungal pathogens causing paracoccidioidomycosis.</title>
        <authorList>
            <person name="Desjardins C.A."/>
            <person name="Champion M.D."/>
            <person name="Holder J.W."/>
            <person name="Muszewska A."/>
            <person name="Goldberg J."/>
            <person name="Bailao A.M."/>
            <person name="Brigido M.M."/>
            <person name="Ferreira M.E."/>
            <person name="Garcia A.M."/>
            <person name="Grynberg M."/>
            <person name="Gujja S."/>
            <person name="Heiman D.I."/>
            <person name="Henn M.R."/>
            <person name="Kodira C.D."/>
            <person name="Leon-Narvaez H."/>
            <person name="Longo L.V."/>
            <person name="Ma L.J."/>
            <person name="Malavazi I."/>
            <person name="Matsuo A.L."/>
            <person name="Morais F.V."/>
            <person name="Pereira M."/>
            <person name="Rodriguez-Brito S."/>
            <person name="Sakthikumar S."/>
            <person name="Salem-Izacc S.M."/>
            <person name="Sykes S.M."/>
            <person name="Teixeira M.M."/>
            <person name="Vallejo M.C."/>
            <person name="Walter M.E."/>
            <person name="Yandava C."/>
            <person name="Young S."/>
            <person name="Zeng Q."/>
            <person name="Zucker J."/>
            <person name="Felipe M.S."/>
            <person name="Goldman G.H."/>
            <person name="Haas B.J."/>
            <person name="McEwen J.G."/>
            <person name="Nino-Vega G."/>
            <person name="Puccia R."/>
            <person name="San-Blas G."/>
            <person name="Soares C.M."/>
            <person name="Birren B.W."/>
            <person name="Cuomo C.A."/>
        </authorList>
    </citation>
    <scope>NUCLEOTIDE SEQUENCE [LARGE SCALE GENOMIC DNA]</scope>
    <source>
        <strain evidence="12">ATCC MYA-826 / Pb01</strain>
    </source>
</reference>
<dbReference type="PANTHER" id="PTHR44329:SF285">
    <property type="entry name" value="V-MOS MOLONEY MURINE SARCOMA VIRAL ONCO HOMOLOG"/>
    <property type="match status" value="1"/>
</dbReference>
<dbReference type="Gene3D" id="1.10.510.10">
    <property type="entry name" value="Transferase(Phosphotransferase) domain 1"/>
    <property type="match status" value="1"/>
</dbReference>
<name>C1GYZ3_PARBA</name>
<feature type="region of interest" description="Disordered" evidence="9">
    <location>
        <begin position="44"/>
        <end position="69"/>
    </location>
</feature>
<feature type="region of interest" description="Disordered" evidence="9">
    <location>
        <begin position="942"/>
        <end position="975"/>
    </location>
</feature>
<dbReference type="Pfam" id="PF00069">
    <property type="entry name" value="Pkinase"/>
    <property type="match status" value="1"/>
</dbReference>
<dbReference type="PROSITE" id="PS50011">
    <property type="entry name" value="PROTEIN_KINASE_DOM"/>
    <property type="match status" value="1"/>
</dbReference>
<dbReference type="EMBL" id="KN294000">
    <property type="protein sequence ID" value="EEH41816.1"/>
    <property type="molecule type" value="Genomic_DNA"/>
</dbReference>
<keyword evidence="4" id="KW-0547">Nucleotide-binding</keyword>
<keyword evidence="12" id="KW-1185">Reference proteome</keyword>
<dbReference type="SUPFAM" id="SSF56112">
    <property type="entry name" value="Protein kinase-like (PK-like)"/>
    <property type="match status" value="1"/>
</dbReference>
<evidence type="ECO:0000256" key="5">
    <source>
        <dbReference type="ARBA" id="ARBA00022777"/>
    </source>
</evidence>
<dbReference type="GO" id="GO:0005524">
    <property type="term" value="F:ATP binding"/>
    <property type="evidence" value="ECO:0007669"/>
    <property type="project" value="UniProtKB-KW"/>
</dbReference>
<dbReference type="STRING" id="502779.C1GYZ3"/>
<feature type="domain" description="Protein kinase" evidence="10">
    <location>
        <begin position="307"/>
        <end position="565"/>
    </location>
</feature>
<evidence type="ECO:0000256" key="6">
    <source>
        <dbReference type="ARBA" id="ARBA00022840"/>
    </source>
</evidence>
<protein>
    <recommendedName>
        <fullName evidence="1">non-specific serine/threonine protein kinase</fullName>
        <ecNumber evidence="1">2.7.11.1</ecNumber>
    </recommendedName>
</protein>
<dbReference type="EC" id="2.7.11.1" evidence="1"/>
<keyword evidence="2" id="KW-0723">Serine/threonine-protein kinase</keyword>
<evidence type="ECO:0000313" key="12">
    <source>
        <dbReference type="Proteomes" id="UP000002059"/>
    </source>
</evidence>
<evidence type="ECO:0000256" key="2">
    <source>
        <dbReference type="ARBA" id="ARBA00022527"/>
    </source>
</evidence>
<accession>C1GYZ3</accession>
<evidence type="ECO:0000256" key="7">
    <source>
        <dbReference type="ARBA" id="ARBA00047899"/>
    </source>
</evidence>
<dbReference type="OMA" id="AETPNKW"/>
<proteinExistence type="predicted"/>
<evidence type="ECO:0000256" key="4">
    <source>
        <dbReference type="ARBA" id="ARBA00022741"/>
    </source>
</evidence>
<evidence type="ECO:0000256" key="8">
    <source>
        <dbReference type="ARBA" id="ARBA00048679"/>
    </source>
</evidence>
<dbReference type="HOGENOM" id="CLU_006696_1_1_1"/>